<sequence>MNKKFLSILSIITLLLLAACGNKEQTKEKVKAEGSEDLISVYTTVYPLQYFTERIGGEAVDVKSIYPPGTDEHTFDPTQKDMMALADSDLFFYIGLGLEGFVENAEKTMKGEHVKLIAVADKIPEESLGEGHDHDHGEERHESDGHDDEKHGSHEQEHEENDSHEHDDHDHGAFDPHVWISPVLSIELATVIKDSLIEASPGKKDMFKENFEGLKKDLLDLDQKFKVMASNASEKTFFVSHAAFGYIADTYGLEQVAVAGLNSQSEPSQKELASLVKYAKAHDVKYVLFEQNVSSKLTDVIRKEIGAESLMLHNLGVLTSEDVENKADYLSLMEYNIATLVEALGNN</sequence>
<accession>A0A921KG49</accession>
<feature type="region of interest" description="Disordered" evidence="1">
    <location>
        <begin position="124"/>
        <end position="172"/>
    </location>
</feature>
<protein>
    <submittedName>
        <fullName evidence="3">Zinc ABC transporter substrate-binding protein</fullName>
    </submittedName>
</protein>
<name>A0A921KG49_SPOPS</name>
<evidence type="ECO:0000256" key="1">
    <source>
        <dbReference type="SAM" id="MobiDB-lite"/>
    </source>
</evidence>
<dbReference type="InterPro" id="IPR006127">
    <property type="entry name" value="ZnuA-like"/>
</dbReference>
<dbReference type="PANTHER" id="PTHR42953:SF8">
    <property type="entry name" value="ZINT DOMAIN-CONTAINING PROTEIN"/>
    <property type="match status" value="1"/>
</dbReference>
<proteinExistence type="predicted"/>
<feature type="chain" id="PRO_5039688118" evidence="2">
    <location>
        <begin position="19"/>
        <end position="347"/>
    </location>
</feature>
<dbReference type="InterPro" id="IPR050492">
    <property type="entry name" value="Bact_metal-bind_prot9"/>
</dbReference>
<dbReference type="Proteomes" id="UP000698173">
    <property type="component" value="Unassembled WGS sequence"/>
</dbReference>
<keyword evidence="2" id="KW-0732">Signal</keyword>
<dbReference type="AlphaFoldDB" id="A0A921KG49"/>
<dbReference type="Pfam" id="PF01297">
    <property type="entry name" value="ZnuA"/>
    <property type="match status" value="1"/>
</dbReference>
<evidence type="ECO:0000313" key="4">
    <source>
        <dbReference type="Proteomes" id="UP000698173"/>
    </source>
</evidence>
<gene>
    <name evidence="3" type="ORF">K8V56_19440</name>
</gene>
<dbReference type="GO" id="GO:0030001">
    <property type="term" value="P:metal ion transport"/>
    <property type="evidence" value="ECO:0007669"/>
    <property type="project" value="InterPro"/>
</dbReference>
<dbReference type="PROSITE" id="PS51257">
    <property type="entry name" value="PROKAR_LIPOPROTEIN"/>
    <property type="match status" value="1"/>
</dbReference>
<dbReference type="EMBL" id="DYWT01000288">
    <property type="protein sequence ID" value="HJF33944.1"/>
    <property type="molecule type" value="Genomic_DNA"/>
</dbReference>
<reference evidence="3" key="2">
    <citation type="submission" date="2021-09" db="EMBL/GenBank/DDBJ databases">
        <authorList>
            <person name="Gilroy R."/>
        </authorList>
    </citation>
    <scope>NUCLEOTIDE SEQUENCE</scope>
    <source>
        <strain evidence="3">CHK171-7178</strain>
    </source>
</reference>
<dbReference type="SUPFAM" id="SSF53807">
    <property type="entry name" value="Helical backbone' metal receptor"/>
    <property type="match status" value="1"/>
</dbReference>
<evidence type="ECO:0000256" key="2">
    <source>
        <dbReference type="SAM" id="SignalP"/>
    </source>
</evidence>
<evidence type="ECO:0000313" key="3">
    <source>
        <dbReference type="EMBL" id="HJF33944.1"/>
    </source>
</evidence>
<organism evidence="3 4">
    <name type="scientific">Sporosarcina psychrophila</name>
    <name type="common">Bacillus psychrophilus</name>
    <dbReference type="NCBI Taxonomy" id="1476"/>
    <lineage>
        <taxon>Bacteria</taxon>
        <taxon>Bacillati</taxon>
        <taxon>Bacillota</taxon>
        <taxon>Bacilli</taxon>
        <taxon>Bacillales</taxon>
        <taxon>Caryophanaceae</taxon>
        <taxon>Sporosarcina</taxon>
    </lineage>
</organism>
<feature type="signal peptide" evidence="2">
    <location>
        <begin position="1"/>
        <end position="18"/>
    </location>
</feature>
<comment type="caution">
    <text evidence="3">The sequence shown here is derived from an EMBL/GenBank/DDBJ whole genome shotgun (WGS) entry which is preliminary data.</text>
</comment>
<dbReference type="Gene3D" id="3.40.50.1980">
    <property type="entry name" value="Nitrogenase molybdenum iron protein domain"/>
    <property type="match status" value="2"/>
</dbReference>
<dbReference type="GO" id="GO:0046872">
    <property type="term" value="F:metal ion binding"/>
    <property type="evidence" value="ECO:0007669"/>
    <property type="project" value="InterPro"/>
</dbReference>
<reference evidence="3" key="1">
    <citation type="journal article" date="2021" name="PeerJ">
        <title>Extensive microbial diversity within the chicken gut microbiome revealed by metagenomics and culture.</title>
        <authorList>
            <person name="Gilroy R."/>
            <person name="Ravi A."/>
            <person name="Getino M."/>
            <person name="Pursley I."/>
            <person name="Horton D.L."/>
            <person name="Alikhan N.F."/>
            <person name="Baker D."/>
            <person name="Gharbi K."/>
            <person name="Hall N."/>
            <person name="Watson M."/>
            <person name="Adriaenssens E.M."/>
            <person name="Foster-Nyarko E."/>
            <person name="Jarju S."/>
            <person name="Secka A."/>
            <person name="Antonio M."/>
            <person name="Oren A."/>
            <person name="Chaudhuri R.R."/>
            <person name="La Ragione R."/>
            <person name="Hildebrand F."/>
            <person name="Pallen M.J."/>
        </authorList>
    </citation>
    <scope>NUCLEOTIDE SEQUENCE</scope>
    <source>
        <strain evidence="3">CHK171-7178</strain>
    </source>
</reference>
<dbReference type="PANTHER" id="PTHR42953">
    <property type="entry name" value="HIGH-AFFINITY ZINC UPTAKE SYSTEM PROTEIN ZNUA-RELATED"/>
    <property type="match status" value="1"/>
</dbReference>